<gene>
    <name evidence="2" type="ORF">Sxan_66410</name>
</gene>
<proteinExistence type="predicted"/>
<evidence type="ECO:0000313" key="3">
    <source>
        <dbReference type="Proteomes" id="UP000600026"/>
    </source>
</evidence>
<organism evidence="2 3">
    <name type="scientific">Streptomyces xanthophaeus</name>
    <dbReference type="NCBI Taxonomy" id="67385"/>
    <lineage>
        <taxon>Bacteria</taxon>
        <taxon>Bacillati</taxon>
        <taxon>Actinomycetota</taxon>
        <taxon>Actinomycetes</taxon>
        <taxon>Kitasatosporales</taxon>
        <taxon>Streptomycetaceae</taxon>
        <taxon>Streptomyces</taxon>
    </lineage>
</organism>
<accession>A0A919H2I8</accession>
<comment type="caution">
    <text evidence="2">The sequence shown here is derived from an EMBL/GenBank/DDBJ whole genome shotgun (WGS) entry which is preliminary data.</text>
</comment>
<sequence>MKGAFRPVVEAWRGNAKDPTRLTGRGFPPYDASGSPARGIPVPVRVTELARTAPI</sequence>
<dbReference type="Proteomes" id="UP000600026">
    <property type="component" value="Unassembled WGS sequence"/>
</dbReference>
<evidence type="ECO:0000313" key="2">
    <source>
        <dbReference type="EMBL" id="GHI89277.1"/>
    </source>
</evidence>
<dbReference type="AlphaFoldDB" id="A0A919H2I8"/>
<name>A0A919H2I8_9ACTN</name>
<evidence type="ECO:0000256" key="1">
    <source>
        <dbReference type="SAM" id="MobiDB-lite"/>
    </source>
</evidence>
<dbReference type="EMBL" id="BNEE01000006">
    <property type="protein sequence ID" value="GHI89277.1"/>
    <property type="molecule type" value="Genomic_DNA"/>
</dbReference>
<keyword evidence="3" id="KW-1185">Reference proteome</keyword>
<reference evidence="2" key="1">
    <citation type="submission" date="2020-09" db="EMBL/GenBank/DDBJ databases">
        <title>Whole genome shotgun sequence of Streptomyces xanthophaeus NBRC 12829.</title>
        <authorList>
            <person name="Komaki H."/>
            <person name="Tamura T."/>
        </authorList>
    </citation>
    <scope>NUCLEOTIDE SEQUENCE</scope>
    <source>
        <strain evidence="2">NBRC 12829</strain>
    </source>
</reference>
<protein>
    <submittedName>
        <fullName evidence="2">Uncharacterized protein</fullName>
    </submittedName>
</protein>
<feature type="region of interest" description="Disordered" evidence="1">
    <location>
        <begin position="1"/>
        <end position="39"/>
    </location>
</feature>